<evidence type="ECO:0000256" key="1">
    <source>
        <dbReference type="ARBA" id="ARBA00022737"/>
    </source>
</evidence>
<dbReference type="GO" id="GO:0006417">
    <property type="term" value="P:regulation of translation"/>
    <property type="evidence" value="ECO:0007669"/>
    <property type="project" value="UniProtKB-KW"/>
</dbReference>
<proteinExistence type="predicted"/>
<dbReference type="OMA" id="HITRILH"/>
<dbReference type="InterPro" id="IPR001313">
    <property type="entry name" value="Pumilio_RNA-bd_rpt"/>
</dbReference>
<dbReference type="PROSITE" id="PS50303">
    <property type="entry name" value="PUM_HD"/>
    <property type="match status" value="1"/>
</dbReference>
<name>A0A834ZQE8_TETSI</name>
<comment type="caution">
    <text evidence="6">The sequence shown here is derived from an EMBL/GenBank/DDBJ whole genome shotgun (WGS) entry which is preliminary data.</text>
</comment>
<accession>A0A834ZQE8</accession>
<dbReference type="GO" id="GO:0003729">
    <property type="term" value="F:mRNA binding"/>
    <property type="evidence" value="ECO:0007669"/>
    <property type="project" value="TreeGrafter"/>
</dbReference>
<dbReference type="AlphaFoldDB" id="A0A834ZQE8"/>
<reference evidence="6 7" key="1">
    <citation type="submission" date="2020-04" db="EMBL/GenBank/DDBJ databases">
        <title>Plant Genome Project.</title>
        <authorList>
            <person name="Zhang R.-G."/>
        </authorList>
    </citation>
    <scope>NUCLEOTIDE SEQUENCE [LARGE SCALE GENOMIC DNA]</scope>
    <source>
        <strain evidence="6">YNK0</strain>
        <tissue evidence="6">Leaf</tissue>
    </source>
</reference>
<organism evidence="6 7">
    <name type="scientific">Tetracentron sinense</name>
    <name type="common">Spur-leaf</name>
    <dbReference type="NCBI Taxonomy" id="13715"/>
    <lineage>
        <taxon>Eukaryota</taxon>
        <taxon>Viridiplantae</taxon>
        <taxon>Streptophyta</taxon>
        <taxon>Embryophyta</taxon>
        <taxon>Tracheophyta</taxon>
        <taxon>Spermatophyta</taxon>
        <taxon>Magnoliopsida</taxon>
        <taxon>Trochodendrales</taxon>
        <taxon>Trochodendraceae</taxon>
        <taxon>Tetracentron</taxon>
    </lineage>
</organism>
<dbReference type="InterPro" id="IPR011989">
    <property type="entry name" value="ARM-like"/>
</dbReference>
<feature type="domain" description="PUM-HD" evidence="5">
    <location>
        <begin position="1"/>
        <end position="254"/>
    </location>
</feature>
<keyword evidence="2" id="KW-0810">Translation regulation</keyword>
<dbReference type="OrthoDB" id="668540at2759"/>
<feature type="repeat" description="Pumilio" evidence="4">
    <location>
        <begin position="31"/>
        <end position="67"/>
    </location>
</feature>
<dbReference type="Proteomes" id="UP000655225">
    <property type="component" value="Unassembled WGS sequence"/>
</dbReference>
<feature type="repeat" description="Pumilio" evidence="4">
    <location>
        <begin position="176"/>
        <end position="211"/>
    </location>
</feature>
<dbReference type="PANTHER" id="PTHR12537:SF13">
    <property type="entry name" value="PUMILIO HOMOLOGY DOMAIN FAMILY MEMBER 4"/>
    <property type="match status" value="1"/>
</dbReference>
<evidence type="ECO:0000256" key="3">
    <source>
        <dbReference type="ARBA" id="ARBA00058490"/>
    </source>
</evidence>
<gene>
    <name evidence="6" type="ORF">HHK36_004027</name>
</gene>
<evidence type="ECO:0000256" key="4">
    <source>
        <dbReference type="PROSITE-ProRule" id="PRU00317"/>
    </source>
</evidence>
<dbReference type="SUPFAM" id="SSF48371">
    <property type="entry name" value="ARM repeat"/>
    <property type="match status" value="1"/>
</dbReference>
<comment type="function">
    <text evidence="3">Sequence-specific RNA-binding protein that regulates translation and mRNA stability by binding the 3'-UTR of target mRNAs.</text>
</comment>
<dbReference type="GO" id="GO:0005737">
    <property type="term" value="C:cytoplasm"/>
    <property type="evidence" value="ECO:0007669"/>
    <property type="project" value="TreeGrafter"/>
</dbReference>
<dbReference type="SMART" id="SM00025">
    <property type="entry name" value="Pumilio"/>
    <property type="match status" value="6"/>
</dbReference>
<evidence type="ECO:0000259" key="5">
    <source>
        <dbReference type="PROSITE" id="PS50303"/>
    </source>
</evidence>
<evidence type="ECO:0000313" key="7">
    <source>
        <dbReference type="Proteomes" id="UP000655225"/>
    </source>
</evidence>
<dbReference type="InterPro" id="IPR016024">
    <property type="entry name" value="ARM-type_fold"/>
</dbReference>
<feature type="repeat" description="Pumilio" evidence="4">
    <location>
        <begin position="1"/>
        <end position="28"/>
    </location>
</feature>
<dbReference type="PROSITE" id="PS50302">
    <property type="entry name" value="PUM"/>
    <property type="match status" value="5"/>
</dbReference>
<keyword evidence="1" id="KW-0677">Repeat</keyword>
<dbReference type="EMBL" id="JABCRI010000002">
    <property type="protein sequence ID" value="KAF8411476.1"/>
    <property type="molecule type" value="Genomic_DNA"/>
</dbReference>
<dbReference type="Pfam" id="PF00806">
    <property type="entry name" value="PUF"/>
    <property type="match status" value="7"/>
</dbReference>
<dbReference type="Gene3D" id="1.25.10.10">
    <property type="entry name" value="Leucine-rich Repeat Variant"/>
    <property type="match status" value="1"/>
</dbReference>
<evidence type="ECO:0000313" key="6">
    <source>
        <dbReference type="EMBL" id="KAF8411476.1"/>
    </source>
</evidence>
<keyword evidence="7" id="KW-1185">Reference proteome</keyword>
<evidence type="ECO:0000256" key="2">
    <source>
        <dbReference type="ARBA" id="ARBA00022845"/>
    </source>
</evidence>
<dbReference type="FunFam" id="1.25.10.10:FF:000237">
    <property type="entry name" value="Pumilio homolog 9"/>
    <property type="match status" value="1"/>
</dbReference>
<protein>
    <recommendedName>
        <fullName evidence="5">PUM-HD domain-containing protein</fullName>
    </recommendedName>
</protein>
<sequence>MMNPFGNYIMQKLLDVCDEEQRMQILFMVMEEPGKLVRISLNTHGMRVVQKLIETLKTRQQILLFISALEPGFLDLIKDQNGTHVVQRCLQCLSNEDNKFTFDTAAKFCVDIATHKHGCCVLQQCIAHSTGEHQELMVAEISDNGLLLTLDACGNYVVQYIIELKIPSATANLISQFEGNYVHLSMQKFSSNVVEKCIKVFSEESWSLIIHELLSTSRFELQDPYANYVIQSALGVTKVPRVSNLSLSLSLSMF</sequence>
<feature type="repeat" description="Pumilio" evidence="4">
    <location>
        <begin position="140"/>
        <end position="175"/>
    </location>
</feature>
<dbReference type="InterPro" id="IPR033133">
    <property type="entry name" value="PUM-HD"/>
</dbReference>
<dbReference type="PANTHER" id="PTHR12537">
    <property type="entry name" value="RNA BINDING PROTEIN PUMILIO-RELATED"/>
    <property type="match status" value="1"/>
</dbReference>
<feature type="repeat" description="Pumilio" evidence="4">
    <location>
        <begin position="68"/>
        <end position="103"/>
    </location>
</feature>